<sequence length="817" mass="94033">MFGLIISGRLPQTDFTPLDETKAVINVPDIDHVNYIVVFLTGIQPLPEGTSAAVYFSWPDANSAPTWQYLGHISNAKPSAIFKISQLKKAHELEAQENGMVFGAQEISHTAQIGISIEPSNTITQLTPAVQSVLVWIFIALHRHYLRGLTTYTMEEYKHFIVITTLCLIFIYTNVVSAGKIKYMDSNDNPAVNIDNENPTPIVGVLTQEVSQLILRKYPNNNYTSYIAASYVKYVEGAGGRVVPIWIGQKREYYEDLLSKINGVLLPGGATYFNQSHGYADAGRYIYEIAKEINDNGTYFPVWGTCLGFELLVYLSANSSEPRTYCSSSSQALPLEFKEDFKNSRMFRNASDNVIDILKNYVVTANFHLYCFTEETFANMKLNNIWDVMSLNHDWDGIEFISTIEHKKYPFYGTQFHPEKNIYEFIANRNITHTSKAIQASQYFADFLVNEARRNRQQFNNETEEVQHLIYNYAPVYTALKGSSFEQQYLFEAERSSAFNVMKNNNLTILLSLLSDLRKTYGDEYYSYIAATYVKYLESAGARVIPIWINRPRSYYEAIMNKINGILIPGGAVFFETKYCTDDMRNDCVQSSKYIYEIAKDLSERGKPFPLWGTCMGFQLMLTHSADREEIRQDCQQMHCSLPVMLENDKVLATSKLFADVDNEFKIKMTKLPFGVHFHQYCITKEDLQINKIDKQWKVLASNEDPNGLEFITIVEHNSLPFYGVQIHPERVVFENYIINDKCHHCLDCFELAQYFAKFFVKQCLLNDNCFSNPLEEARHSIYNFPMVLNSTTEKKIFRQYYLFKKDVDYPQKELGN</sequence>
<dbReference type="Pfam" id="PF05603">
    <property type="entry name" value="Hikeshi-like_N"/>
    <property type="match status" value="1"/>
</dbReference>
<gene>
    <name evidence="9" type="ORF">FF38_09579</name>
</gene>
<evidence type="ECO:0000313" key="9">
    <source>
        <dbReference type="EMBL" id="KNC30101.1"/>
    </source>
</evidence>
<dbReference type="OrthoDB" id="64220at2759"/>
<dbReference type="EC" id="3.4.19.9" evidence="7"/>
<dbReference type="Gene3D" id="3.40.50.880">
    <property type="match status" value="2"/>
</dbReference>
<dbReference type="FunFam" id="3.40.50.880:FF:000024">
    <property type="entry name" value="Folate gamma-glutamyl hydrolase"/>
    <property type="match status" value="1"/>
</dbReference>
<keyword evidence="10" id="KW-1185">Reference proteome</keyword>
<dbReference type="SUPFAM" id="SSF52317">
    <property type="entry name" value="Class I glutamine amidotransferase-like"/>
    <property type="match status" value="2"/>
</dbReference>
<evidence type="ECO:0000313" key="10">
    <source>
        <dbReference type="Proteomes" id="UP000037069"/>
    </source>
</evidence>
<comment type="similarity">
    <text evidence="2">Belongs to the peptidase C26 family.</text>
</comment>
<dbReference type="PROSITE" id="PS51275">
    <property type="entry name" value="PEPTIDASE_C26_GGH"/>
    <property type="match status" value="2"/>
</dbReference>
<feature type="active site" evidence="7">
    <location>
        <position position="728"/>
    </location>
</feature>
<dbReference type="InterPro" id="IPR008493">
    <property type="entry name" value="Hikeshi-like_N"/>
</dbReference>
<evidence type="ECO:0000256" key="6">
    <source>
        <dbReference type="PIRSR" id="PIRSR615527-1"/>
    </source>
</evidence>
<dbReference type="InterPro" id="IPR011697">
    <property type="entry name" value="Peptidase_C26"/>
</dbReference>
<evidence type="ECO:0000256" key="7">
    <source>
        <dbReference type="PROSITE-ProRule" id="PRU00607"/>
    </source>
</evidence>
<dbReference type="Proteomes" id="UP000037069">
    <property type="component" value="Unassembled WGS sequence"/>
</dbReference>
<organism evidence="9 10">
    <name type="scientific">Lucilia cuprina</name>
    <name type="common">Green bottle fly</name>
    <name type="synonym">Australian sheep blowfly</name>
    <dbReference type="NCBI Taxonomy" id="7375"/>
    <lineage>
        <taxon>Eukaryota</taxon>
        <taxon>Metazoa</taxon>
        <taxon>Ecdysozoa</taxon>
        <taxon>Arthropoda</taxon>
        <taxon>Hexapoda</taxon>
        <taxon>Insecta</taxon>
        <taxon>Pterygota</taxon>
        <taxon>Neoptera</taxon>
        <taxon>Endopterygota</taxon>
        <taxon>Diptera</taxon>
        <taxon>Brachycera</taxon>
        <taxon>Muscomorpha</taxon>
        <taxon>Oestroidea</taxon>
        <taxon>Calliphoridae</taxon>
        <taxon>Luciliinae</taxon>
        <taxon>Lucilia</taxon>
    </lineage>
</organism>
<dbReference type="EMBL" id="JRES01000577">
    <property type="protein sequence ID" value="KNC30101.1"/>
    <property type="molecule type" value="Genomic_DNA"/>
</dbReference>
<dbReference type="GO" id="GO:0005576">
    <property type="term" value="C:extracellular region"/>
    <property type="evidence" value="ECO:0007669"/>
    <property type="project" value="UniProtKB-SubCell"/>
</dbReference>
<comment type="caution">
    <text evidence="9">The sequence shown here is derived from an EMBL/GenBank/DDBJ whole genome shotgun (WGS) entry which is preliminary data.</text>
</comment>
<feature type="domain" description="Hikeshi-like N-terminal" evidence="8">
    <location>
        <begin position="5"/>
        <end position="130"/>
    </location>
</feature>
<keyword evidence="3" id="KW-0964">Secreted</keyword>
<dbReference type="STRING" id="7375.A0A0L0CCZ4"/>
<dbReference type="AlphaFoldDB" id="A0A0L0CCZ4"/>
<evidence type="ECO:0000256" key="5">
    <source>
        <dbReference type="ARBA" id="ARBA00022801"/>
    </source>
</evidence>
<feature type="active site" evidence="7">
    <location>
        <position position="417"/>
    </location>
</feature>
<evidence type="ECO:0000256" key="4">
    <source>
        <dbReference type="ARBA" id="ARBA00022729"/>
    </source>
</evidence>
<dbReference type="Pfam" id="PF07722">
    <property type="entry name" value="Peptidase_C26"/>
    <property type="match status" value="2"/>
</dbReference>
<dbReference type="PANTHER" id="PTHR11315">
    <property type="entry name" value="PROTEASE FAMILY C26 GAMMA-GLUTAMYL HYDROLASE"/>
    <property type="match status" value="1"/>
</dbReference>
<comment type="subcellular location">
    <subcellularLocation>
        <location evidence="1">Secreted</location>
        <location evidence="1">Extracellular space</location>
    </subcellularLocation>
</comment>
<dbReference type="InterPro" id="IPR015527">
    <property type="entry name" value="Pept_C26_g-glut_hydrolase"/>
</dbReference>
<dbReference type="PANTHER" id="PTHR11315:SF0">
    <property type="entry name" value="FOLATE GAMMA-GLUTAMYL HYDROLASE"/>
    <property type="match status" value="1"/>
</dbReference>
<dbReference type="InterPro" id="IPR029062">
    <property type="entry name" value="Class_I_gatase-like"/>
</dbReference>
<reference evidence="9 10" key="1">
    <citation type="journal article" date="2015" name="Nat. Commun.">
        <title>Lucilia cuprina genome unlocks parasitic fly biology to underpin future interventions.</title>
        <authorList>
            <person name="Anstead C.A."/>
            <person name="Korhonen P.K."/>
            <person name="Young N.D."/>
            <person name="Hall R.S."/>
            <person name="Jex A.R."/>
            <person name="Murali S.C."/>
            <person name="Hughes D.S."/>
            <person name="Lee S.F."/>
            <person name="Perry T."/>
            <person name="Stroehlein A.J."/>
            <person name="Ansell B.R."/>
            <person name="Breugelmans B."/>
            <person name="Hofmann A."/>
            <person name="Qu J."/>
            <person name="Dugan S."/>
            <person name="Lee S.L."/>
            <person name="Chao H."/>
            <person name="Dinh H."/>
            <person name="Han Y."/>
            <person name="Doddapaneni H.V."/>
            <person name="Worley K.C."/>
            <person name="Muzny D.M."/>
            <person name="Ioannidis P."/>
            <person name="Waterhouse R.M."/>
            <person name="Zdobnov E.M."/>
            <person name="James P.J."/>
            <person name="Bagnall N.H."/>
            <person name="Kotze A.C."/>
            <person name="Gibbs R.A."/>
            <person name="Richards S."/>
            <person name="Batterham P."/>
            <person name="Gasser R.B."/>
        </authorList>
    </citation>
    <scope>NUCLEOTIDE SEQUENCE [LARGE SCALE GENOMIC DNA]</scope>
    <source>
        <strain evidence="9 10">LS</strain>
        <tissue evidence="9">Full body</tissue>
    </source>
</reference>
<dbReference type="GO" id="GO:0005773">
    <property type="term" value="C:vacuole"/>
    <property type="evidence" value="ECO:0007669"/>
    <property type="project" value="TreeGrafter"/>
</dbReference>
<protein>
    <recommendedName>
        <fullName evidence="7">folate gamma-glutamyl hydrolase</fullName>
        <ecNumber evidence="7">3.4.19.9</ecNumber>
    </recommendedName>
</protein>
<keyword evidence="4" id="KW-0732">Signal</keyword>
<evidence type="ECO:0000259" key="8">
    <source>
        <dbReference type="Pfam" id="PF05603"/>
    </source>
</evidence>
<comment type="catalytic activity">
    <reaction evidence="7">
        <text>(6S)-5,6,7,8-tetrahydrofolyl-(gamma-L-Glu)(n) + (n-1) H2O = (6S)-5,6,7,8-tetrahydrofolate + (n-1) L-glutamate</text>
        <dbReference type="Rhea" id="RHEA:56784"/>
        <dbReference type="Rhea" id="RHEA-COMP:14738"/>
        <dbReference type="ChEBI" id="CHEBI:15377"/>
        <dbReference type="ChEBI" id="CHEBI:29985"/>
        <dbReference type="ChEBI" id="CHEBI:57453"/>
        <dbReference type="ChEBI" id="CHEBI:141005"/>
        <dbReference type="EC" id="3.4.19.9"/>
    </reaction>
</comment>
<dbReference type="PROSITE" id="PS51273">
    <property type="entry name" value="GATASE_TYPE_1"/>
    <property type="match status" value="2"/>
</dbReference>
<feature type="active site" description="Proton donor" evidence="6">
    <location>
        <position position="417"/>
    </location>
</feature>
<evidence type="ECO:0000256" key="3">
    <source>
        <dbReference type="ARBA" id="ARBA00022525"/>
    </source>
</evidence>
<keyword evidence="5 7" id="KW-0378">Hydrolase</keyword>
<name>A0A0L0CCZ4_LUCCU</name>
<feature type="active site" description="Nucleophile" evidence="6 7">
    <location>
        <position position="306"/>
    </location>
</feature>
<accession>A0A0L0CCZ4</accession>
<feature type="active site" description="Nucleophile" evidence="7">
    <location>
        <position position="615"/>
    </location>
</feature>
<proteinExistence type="inferred from homology"/>
<dbReference type="GO" id="GO:0046900">
    <property type="term" value="P:tetrahydrofolylpolyglutamate metabolic process"/>
    <property type="evidence" value="ECO:0007669"/>
    <property type="project" value="TreeGrafter"/>
</dbReference>
<evidence type="ECO:0000256" key="2">
    <source>
        <dbReference type="ARBA" id="ARBA00011083"/>
    </source>
</evidence>
<dbReference type="GO" id="GO:0034722">
    <property type="term" value="F:gamma-glutamyl-peptidase activity"/>
    <property type="evidence" value="ECO:0007669"/>
    <property type="project" value="UniProtKB-UniRule"/>
</dbReference>
<evidence type="ECO:0000256" key="1">
    <source>
        <dbReference type="ARBA" id="ARBA00004239"/>
    </source>
</evidence>